<evidence type="ECO:0000259" key="10">
    <source>
        <dbReference type="SMART" id="SM00976"/>
    </source>
</evidence>
<reference evidence="11" key="1">
    <citation type="journal article" date="2020" name="Stud. Mycol.">
        <title>101 Dothideomycetes genomes: a test case for predicting lifestyles and emergence of pathogens.</title>
        <authorList>
            <person name="Haridas S."/>
            <person name="Albert R."/>
            <person name="Binder M."/>
            <person name="Bloem J."/>
            <person name="Labutti K."/>
            <person name="Salamov A."/>
            <person name="Andreopoulos B."/>
            <person name="Baker S."/>
            <person name="Barry K."/>
            <person name="Bills G."/>
            <person name="Bluhm B."/>
            <person name="Cannon C."/>
            <person name="Castanera R."/>
            <person name="Culley D."/>
            <person name="Daum C."/>
            <person name="Ezra D."/>
            <person name="Gonzalez J."/>
            <person name="Henrissat B."/>
            <person name="Kuo A."/>
            <person name="Liang C."/>
            <person name="Lipzen A."/>
            <person name="Lutzoni F."/>
            <person name="Magnuson J."/>
            <person name="Mondo S."/>
            <person name="Nolan M."/>
            <person name="Ohm R."/>
            <person name="Pangilinan J."/>
            <person name="Park H.-J."/>
            <person name="Ramirez L."/>
            <person name="Alfaro M."/>
            <person name="Sun H."/>
            <person name="Tritt A."/>
            <person name="Yoshinaga Y."/>
            <person name="Zwiers L.-H."/>
            <person name="Turgeon B."/>
            <person name="Goodwin S."/>
            <person name="Spatafora J."/>
            <person name="Crous P."/>
            <person name="Grigoriev I."/>
        </authorList>
    </citation>
    <scope>NUCLEOTIDE SEQUENCE</scope>
    <source>
        <strain evidence="11">CBS 133067</strain>
    </source>
</reference>
<comment type="caution">
    <text evidence="11">The sequence shown here is derived from an EMBL/GenBank/DDBJ whole genome shotgun (WGS) entry which is preliminary data.</text>
</comment>
<evidence type="ECO:0000256" key="2">
    <source>
        <dbReference type="ARBA" id="ARBA00004574"/>
    </source>
</evidence>
<proteinExistence type="inferred from homology"/>
<gene>
    <name evidence="11" type="ORF">NA57DRAFT_51710</name>
</gene>
<evidence type="ECO:0000256" key="5">
    <source>
        <dbReference type="ARBA" id="ARBA00022454"/>
    </source>
</evidence>
<dbReference type="SMART" id="SM00976">
    <property type="entry name" value="Telo_bind"/>
    <property type="match status" value="1"/>
</dbReference>
<evidence type="ECO:0000256" key="6">
    <source>
        <dbReference type="ARBA" id="ARBA00022895"/>
    </source>
</evidence>
<keyword evidence="5" id="KW-0158">Chromosome</keyword>
<evidence type="ECO:0000313" key="11">
    <source>
        <dbReference type="EMBL" id="KAF2104918.1"/>
    </source>
</evidence>
<dbReference type="Pfam" id="PF16686">
    <property type="entry name" value="POT1PC"/>
    <property type="match status" value="1"/>
</dbReference>
<evidence type="ECO:0000256" key="9">
    <source>
        <dbReference type="SAM" id="MobiDB-lite"/>
    </source>
</evidence>
<evidence type="ECO:0000256" key="4">
    <source>
        <dbReference type="ARBA" id="ARBA00015253"/>
    </source>
</evidence>
<evidence type="ECO:0000313" key="12">
    <source>
        <dbReference type="Proteomes" id="UP000799772"/>
    </source>
</evidence>
<evidence type="ECO:0000256" key="1">
    <source>
        <dbReference type="ARBA" id="ARBA00004123"/>
    </source>
</evidence>
<dbReference type="OrthoDB" id="2186770at2759"/>
<organism evidence="11 12">
    <name type="scientific">Rhizodiscina lignyota</name>
    <dbReference type="NCBI Taxonomy" id="1504668"/>
    <lineage>
        <taxon>Eukaryota</taxon>
        <taxon>Fungi</taxon>
        <taxon>Dikarya</taxon>
        <taxon>Ascomycota</taxon>
        <taxon>Pezizomycotina</taxon>
        <taxon>Dothideomycetes</taxon>
        <taxon>Pleosporomycetidae</taxon>
        <taxon>Aulographales</taxon>
        <taxon>Rhizodiscinaceae</taxon>
        <taxon>Rhizodiscina</taxon>
    </lineage>
</organism>
<dbReference type="SUPFAM" id="SSF50249">
    <property type="entry name" value="Nucleic acid-binding proteins"/>
    <property type="match status" value="2"/>
</dbReference>
<dbReference type="PANTHER" id="PTHR14513:SF0">
    <property type="entry name" value="PROTECTION OF TELOMERES PROTEIN 1"/>
    <property type="match status" value="1"/>
</dbReference>
<dbReference type="GO" id="GO:0000783">
    <property type="term" value="C:nuclear telomere cap complex"/>
    <property type="evidence" value="ECO:0007669"/>
    <property type="project" value="TreeGrafter"/>
</dbReference>
<dbReference type="GO" id="GO:0098505">
    <property type="term" value="F:G-rich strand telomeric DNA binding"/>
    <property type="evidence" value="ECO:0007669"/>
    <property type="project" value="TreeGrafter"/>
</dbReference>
<protein>
    <recommendedName>
        <fullName evidence="4">Protection of telomeres protein 1</fullName>
    </recommendedName>
</protein>
<keyword evidence="8" id="KW-0539">Nucleus</keyword>
<dbReference type="Pfam" id="PF02765">
    <property type="entry name" value="POT1"/>
    <property type="match status" value="1"/>
</dbReference>
<dbReference type="Gene3D" id="2.40.50.140">
    <property type="entry name" value="Nucleic acid-binding proteins"/>
    <property type="match status" value="2"/>
</dbReference>
<comment type="subcellular location">
    <subcellularLocation>
        <location evidence="2">Chromosome</location>
        <location evidence="2">Telomere</location>
    </subcellularLocation>
    <subcellularLocation>
        <location evidence="1">Nucleus</location>
    </subcellularLocation>
</comment>
<evidence type="ECO:0000256" key="8">
    <source>
        <dbReference type="ARBA" id="ARBA00023242"/>
    </source>
</evidence>
<dbReference type="PANTHER" id="PTHR14513">
    <property type="entry name" value="PROTECTION OF TELOMERES 1"/>
    <property type="match status" value="1"/>
</dbReference>
<feature type="region of interest" description="Disordered" evidence="9">
    <location>
        <begin position="367"/>
        <end position="420"/>
    </location>
</feature>
<feature type="domain" description="Telomeric single stranded DNA binding POT1/Cdc13" evidence="10">
    <location>
        <begin position="7"/>
        <end position="151"/>
    </location>
</feature>
<accession>A0A9P4IT86</accession>
<dbReference type="InterPro" id="IPR011564">
    <property type="entry name" value="Telomer_end-bd_POT1/Cdc13"/>
</dbReference>
<dbReference type="GO" id="GO:0032210">
    <property type="term" value="P:regulation of telomere maintenance via telomerase"/>
    <property type="evidence" value="ECO:0007669"/>
    <property type="project" value="TreeGrafter"/>
</dbReference>
<dbReference type="GO" id="GO:0010521">
    <property type="term" value="F:telomerase inhibitor activity"/>
    <property type="evidence" value="ECO:0007669"/>
    <property type="project" value="TreeGrafter"/>
</dbReference>
<evidence type="ECO:0000256" key="7">
    <source>
        <dbReference type="ARBA" id="ARBA00023125"/>
    </source>
</evidence>
<evidence type="ECO:0000256" key="3">
    <source>
        <dbReference type="ARBA" id="ARBA00008442"/>
    </source>
</evidence>
<dbReference type="AlphaFoldDB" id="A0A9P4IT86"/>
<dbReference type="FunFam" id="2.40.50.140:FF:000303">
    <property type="entry name" value="Protection of telomeres protein 1"/>
    <property type="match status" value="1"/>
</dbReference>
<feature type="compositionally biased region" description="Basic and acidic residues" evidence="9">
    <location>
        <begin position="376"/>
        <end position="405"/>
    </location>
</feature>
<dbReference type="CDD" id="cd04497">
    <property type="entry name" value="hPOT1_OB1_like"/>
    <property type="match status" value="1"/>
</dbReference>
<dbReference type="InterPro" id="IPR032042">
    <property type="entry name" value="POT1PC"/>
</dbReference>
<sequence>MPPPAGYYDLQRVQDSKEAQVSVMGVVVSFAPPMKSQGTDLTMTFTLRDPMSYDASGILQGLNVRFFRPNKDALPKITDVGDVISLRKMKMTSYNGVPFLLSTIRTEAVVFPRDAIPDPLYMPVYSTGTTRIEHRLSLGTYVITVAEQVYAIALREWTLQNQGIFPPNVPAAPTGPAVAPTGPARREKFSLLQAVEDSKFYDVVAEVVKEFPTSLGKDIYITDYTQNPKFYNYPVPDASTDDTHGVPGDEYNYIGAAKRNWPGPFGQHVLCVTLFYPHTNANVKVDDIVYIRNLHIKLGNNSQHLEGRLHQDKGRPEQIDIYSINRPGINKINDYRAGTLRSRKSSYWEKLAAEGYQWAKSQMDEHEAKFQKKKMDKAEKKREKAEKKRERKEKKAREAREKEGKLAQYSSRAEAKPSMATEGAVNMGTMPLRIQGPSNPRVKCGHHDKPLVRVHDILHNPNRTATEKDGETFELPFINMNCRSFVRVVDFWPPAIEDFASSIDDPAFNNVSKLNNSSQISTELDMELSQSNRWEWSFRLLVEDAHPNPGATTPEYMQLLIAGETADYLLKLDAADLRRDKDTLGKLKELLWTLWGDVGELKDKHKDHFNPAVTRPSNLPFYCCIQEYGVVDMQSPLVTKPYKRMHRIAFTTINT</sequence>
<name>A0A9P4IT86_9PEZI</name>
<dbReference type="InterPro" id="IPR012340">
    <property type="entry name" value="NA-bd_OB-fold"/>
</dbReference>
<dbReference type="InterPro" id="IPR028389">
    <property type="entry name" value="POT1"/>
</dbReference>
<dbReference type="GO" id="GO:0016233">
    <property type="term" value="P:telomere capping"/>
    <property type="evidence" value="ECO:0007669"/>
    <property type="project" value="TreeGrafter"/>
</dbReference>
<dbReference type="EMBL" id="ML978121">
    <property type="protein sequence ID" value="KAF2104918.1"/>
    <property type="molecule type" value="Genomic_DNA"/>
</dbReference>
<dbReference type="Proteomes" id="UP000799772">
    <property type="component" value="Unassembled WGS sequence"/>
</dbReference>
<keyword evidence="7" id="KW-0238">DNA-binding</keyword>
<keyword evidence="6" id="KW-0779">Telomere</keyword>
<keyword evidence="12" id="KW-1185">Reference proteome</keyword>
<comment type="similarity">
    <text evidence="3">Belongs to the telombin family.</text>
</comment>